<proteinExistence type="predicted"/>
<keyword evidence="2" id="KW-1185">Reference proteome</keyword>
<dbReference type="InterPro" id="IPR058915">
    <property type="entry name" value="AcrVA2-like"/>
</dbReference>
<evidence type="ECO:0000313" key="2">
    <source>
        <dbReference type="Proteomes" id="UP000221250"/>
    </source>
</evidence>
<dbReference type="Proteomes" id="UP000221250">
    <property type="component" value="Segment"/>
</dbReference>
<name>A0A1S6L3G2_9CAUD</name>
<dbReference type="EMBL" id="KY448244">
    <property type="protein sequence ID" value="AQT28717.1"/>
    <property type="molecule type" value="Genomic_DNA"/>
</dbReference>
<evidence type="ECO:0000313" key="1">
    <source>
        <dbReference type="EMBL" id="AQT28717.1"/>
    </source>
</evidence>
<accession>A0A1S6L3G2</accession>
<dbReference type="Pfam" id="PF26125">
    <property type="entry name" value="AcrVA2-like"/>
    <property type="match status" value="1"/>
</dbReference>
<gene>
    <name evidence="1" type="ORF">YOLOSWAG_240</name>
</gene>
<reference evidence="1 2" key="1">
    <citation type="submission" date="2017-01" db="EMBL/GenBank/DDBJ databases">
        <authorList>
            <person name="Mah S.A."/>
            <person name="Swanson W.J."/>
            <person name="Moy G.W."/>
            <person name="Vacquier V.D."/>
        </authorList>
    </citation>
    <scope>NUCLEOTIDE SEQUENCE [LARGE SCALE GENOMIC DNA]</scope>
</reference>
<protein>
    <submittedName>
        <fullName evidence="1">Uncharacterized protein</fullName>
    </submittedName>
</protein>
<sequence>MSDKPWHLEIHDSTISNNFSIGMSRKHMTAAFEKYIEKNSGQIPFYAFSFEEFCRWAGDRHVPWKDKPVRASVMHSVNLIYGQFLWSFTKGCFSPEKGLLEYLINSELPKTFPVSMLRRLPHWSQWINTNLCVDYTSSGTMYSIESTGFWATYCMIEGRTNLSLFGLGLFKNGEQDREIMNVQAMFEIEEDRPIEDTLETFMFLMGSEGRYGVEETHPDYENIRDAIIAWVKQAANIILFVSSQVDDLYKGGVKQVQPRRKGKSYKLMPVAKERNWSVGTEFLNPIREYEKTIGTMTSIQKRAAHIRRGHYHSFWRGPRDGQRELFSKWLPPTVVRGTLET</sequence>
<organism evidence="1 2">
    <name type="scientific">Erwinia phage vB_EamM_Yoloswag</name>
    <dbReference type="NCBI Taxonomy" id="1958956"/>
    <lineage>
        <taxon>Viruses</taxon>
        <taxon>Duplodnaviria</taxon>
        <taxon>Heunggongvirae</taxon>
        <taxon>Uroviricota</taxon>
        <taxon>Caudoviricetes</taxon>
        <taxon>Yoloswagvirus</taxon>
        <taxon>Yoloswagvirus yoloswag</taxon>
    </lineage>
</organism>